<reference evidence="3 4" key="2">
    <citation type="journal article" date="2003" name="Nat. Biotechnol.">
        <title>Complete genome sequence and comparative analysis of the industrial microorganism Streptomyces avermitilis.</title>
        <authorList>
            <person name="Ikeda H."/>
            <person name="Ishikawa J."/>
            <person name="Hanamoto A."/>
            <person name="Shinose M."/>
            <person name="Kikuchi H."/>
            <person name="Shiba T."/>
            <person name="Sakaki Y."/>
            <person name="Hattori M."/>
            <person name="Omura S."/>
        </authorList>
    </citation>
    <scope>NUCLEOTIDE SEQUENCE [LARGE SCALE GENOMIC DNA]</scope>
    <source>
        <strain evidence="4">ATCC 31267 / DSM 46492 / JCM 5070 / NBRC 14893 / NCIMB 12804 / NRRL 8165 / MA-4680</strain>
    </source>
</reference>
<dbReference type="Proteomes" id="UP000000428">
    <property type="component" value="Chromosome"/>
</dbReference>
<feature type="region of interest" description="Disordered" evidence="1">
    <location>
        <begin position="1"/>
        <end position="35"/>
    </location>
</feature>
<dbReference type="EMBL" id="BA000030">
    <property type="protein sequence ID" value="BAC71474.1"/>
    <property type="molecule type" value="Genomic_DNA"/>
</dbReference>
<dbReference type="HOGENOM" id="CLU_124990_0_0_11"/>
<organism evidence="3 4">
    <name type="scientific">Streptomyces avermitilis (strain ATCC 31267 / DSM 46492 / JCM 5070 / NBRC 14893 / NCIMB 12804 / NRRL 8165 / MA-4680)</name>
    <dbReference type="NCBI Taxonomy" id="227882"/>
    <lineage>
        <taxon>Bacteria</taxon>
        <taxon>Bacillati</taxon>
        <taxon>Actinomycetota</taxon>
        <taxon>Actinomycetes</taxon>
        <taxon>Kitasatosporales</taxon>
        <taxon>Streptomycetaceae</taxon>
        <taxon>Streptomyces</taxon>
    </lineage>
</organism>
<dbReference type="eggNOG" id="ENOG5032WH9">
    <property type="taxonomic scope" value="Bacteria"/>
</dbReference>
<feature type="compositionally biased region" description="Basic and acidic residues" evidence="1">
    <location>
        <begin position="1"/>
        <end position="12"/>
    </location>
</feature>
<evidence type="ECO:0000259" key="2">
    <source>
        <dbReference type="SMART" id="SM00860"/>
    </source>
</evidence>
<dbReference type="Gene3D" id="3.40.1580.10">
    <property type="entry name" value="SMI1/KNR4-like"/>
    <property type="match status" value="1"/>
</dbReference>
<accession>Q82GY4</accession>
<reference evidence="3 4" key="1">
    <citation type="journal article" date="2001" name="Proc. Natl. Acad. Sci. U.S.A.">
        <title>Genome sequence of an industrial microorganism Streptomyces avermitilis: deducing the ability of producing secondary metabolites.</title>
        <authorList>
            <person name="Omura S."/>
            <person name="Ikeda H."/>
            <person name="Ishikawa J."/>
            <person name="Hanamoto A."/>
            <person name="Takahashi C."/>
            <person name="Shinose M."/>
            <person name="Takahashi Y."/>
            <person name="Horikawa H."/>
            <person name="Nakazawa H."/>
            <person name="Osonoe T."/>
            <person name="Kikuchi H."/>
            <person name="Shiba T."/>
            <person name="Sakaki Y."/>
            <person name="Hattori M."/>
        </authorList>
    </citation>
    <scope>NUCLEOTIDE SEQUENCE [LARGE SCALE GENOMIC DNA]</scope>
    <source>
        <strain evidence="4">ATCC 31267 / DSM 46492 / JCM 5070 / NBRC 14893 / NCIMB 12804 / NRRL 8165 / MA-4680</strain>
    </source>
</reference>
<dbReference type="InterPro" id="IPR037883">
    <property type="entry name" value="Knr4/Smi1-like_sf"/>
</dbReference>
<feature type="domain" description="Knr4/Smi1-like" evidence="2">
    <location>
        <begin position="63"/>
        <end position="178"/>
    </location>
</feature>
<evidence type="ECO:0000256" key="1">
    <source>
        <dbReference type="SAM" id="MobiDB-lite"/>
    </source>
</evidence>
<dbReference type="SMART" id="SM00860">
    <property type="entry name" value="SMI1_KNR4"/>
    <property type="match status" value="1"/>
</dbReference>
<keyword evidence="4" id="KW-1185">Reference proteome</keyword>
<dbReference type="KEGG" id="sma:SAVERM_3762"/>
<name>Q82GY4_STRAW</name>
<reference evidence="3 4" key="3">
    <citation type="journal article" date="2014" name="J. Ind. Microbiol. Biotechnol.">
        <title>Genome mining of the Streptomyces avermitilis genome and development of genome-minimized hosts for heterologous expression of biosynthetic gene clusters.</title>
        <authorList>
            <person name="Ikeda H."/>
            <person name="Shin-ya K."/>
            <person name="Omura S."/>
        </authorList>
    </citation>
    <scope>NUCLEOTIDE SEQUENCE [LARGE SCALE GENOMIC DNA]</scope>
    <source>
        <strain evidence="4">ATCC 31267 / DSM 46492 / JCM 5070 / NBRC 14893 / NCIMB 12804 / NRRL 8165 / MA-4680</strain>
    </source>
</reference>
<sequence length="186" mass="20723">MSTHEATSEFRRPPRGRAAWSRSAAHGQEADGPIAFFGGPRDHRRMWGELITRHTSEVEFGAPVSDDALTWAAGVLGSPLPDELISVLRESNGIVGEYGNHLVSPIETIVQRNVELRSSFSELYMAFDQLLFFSDIPGNGDLFGMVLVPGQYDQVFVWDHETDSRNWVASSLADFLERWLTGAIDE</sequence>
<dbReference type="SMR" id="Q82GY4"/>
<dbReference type="InterPro" id="IPR018958">
    <property type="entry name" value="Knr4/Smi1-like_dom"/>
</dbReference>
<evidence type="ECO:0000313" key="3">
    <source>
        <dbReference type="EMBL" id="BAC71474.1"/>
    </source>
</evidence>
<dbReference type="Pfam" id="PF09346">
    <property type="entry name" value="SMI1_KNR4"/>
    <property type="match status" value="1"/>
</dbReference>
<proteinExistence type="predicted"/>
<dbReference type="SUPFAM" id="SSF160631">
    <property type="entry name" value="SMI1/KNR4-like"/>
    <property type="match status" value="1"/>
</dbReference>
<dbReference type="AlphaFoldDB" id="Q82GY4"/>
<dbReference type="DNASU" id="1214742"/>
<protein>
    <recommendedName>
        <fullName evidence="2">Knr4/Smi1-like domain-containing protein</fullName>
    </recommendedName>
</protein>
<evidence type="ECO:0000313" key="4">
    <source>
        <dbReference type="Proteomes" id="UP000000428"/>
    </source>
</evidence>
<gene>
    <name evidence="3" type="ORF">SAVERM_3762</name>
</gene>